<organism evidence="1 2">
    <name type="scientific">Fusarium decemcellulare</name>
    <dbReference type="NCBI Taxonomy" id="57161"/>
    <lineage>
        <taxon>Eukaryota</taxon>
        <taxon>Fungi</taxon>
        <taxon>Dikarya</taxon>
        <taxon>Ascomycota</taxon>
        <taxon>Pezizomycotina</taxon>
        <taxon>Sordariomycetes</taxon>
        <taxon>Hypocreomycetidae</taxon>
        <taxon>Hypocreales</taxon>
        <taxon>Nectriaceae</taxon>
        <taxon>Fusarium</taxon>
        <taxon>Fusarium decemcellulare species complex</taxon>
    </lineage>
</organism>
<gene>
    <name evidence="1" type="ORF">NM208_g1936</name>
</gene>
<accession>A0ACC1SUL2</accession>
<dbReference type="Proteomes" id="UP001148629">
    <property type="component" value="Unassembled WGS sequence"/>
</dbReference>
<comment type="caution">
    <text evidence="1">The sequence shown here is derived from an EMBL/GenBank/DDBJ whole genome shotgun (WGS) entry which is preliminary data.</text>
</comment>
<evidence type="ECO:0000313" key="2">
    <source>
        <dbReference type="Proteomes" id="UP001148629"/>
    </source>
</evidence>
<proteinExistence type="predicted"/>
<keyword evidence="2" id="KW-1185">Reference proteome</keyword>
<dbReference type="EMBL" id="JANRMS010000109">
    <property type="protein sequence ID" value="KAJ3546564.1"/>
    <property type="molecule type" value="Genomic_DNA"/>
</dbReference>
<protein>
    <submittedName>
        <fullName evidence="1">Uncharacterized protein</fullName>
    </submittedName>
</protein>
<name>A0ACC1SUL2_9HYPO</name>
<evidence type="ECO:0000313" key="1">
    <source>
        <dbReference type="EMBL" id="KAJ3546564.1"/>
    </source>
</evidence>
<reference evidence="1" key="1">
    <citation type="submission" date="2022-08" db="EMBL/GenBank/DDBJ databases">
        <title>Genome Sequence of Fusarium decemcellulare.</title>
        <authorList>
            <person name="Buettner E."/>
        </authorList>
    </citation>
    <scope>NUCLEOTIDE SEQUENCE</scope>
    <source>
        <strain evidence="1">Babe19</strain>
    </source>
</reference>
<sequence>MGRKTITLGHELLGNITGVEADHHVAQFLGIKYASVKGRFEESVLFEQGTEDATKPACPQVPNALQLEQESLIQKALPLTGDAPGESETECLNLNITVPKDIPAGKRLPVLVWIHGGGFLFGANFWPQTDMHRLVALGIESGMPFIGVSINYRTNCFGFLASAELNEAGYHGNYGIKDQINAFTWIQKYIAGFGGDHENMTAIGESCGGVSATLLLHSKVPLFRRVISMGGHALLMAPVPLERADVAYTNVIDSLGLKDLTPEQRVEKLRIIPQEEIINKVPRAIPHRPVIDGVLFSRPLTSEDVQNATDTDSIPGKAWCQDLCISDCQADGYIMSGGLVARKQDIGSQFIASLMRSLSQTPQAAKSILSDYQIANADSDDKALARIVALLTDIAFYAPTGIALKGWPNPNGRFLFHFNAANPFPGPLQGKASHVLDVAYAFQNYNHHLPPSEVQVARNLGLAIIAFVHSGQPGWPAWSENEPESFKVFGHTTDPDTTFGTIGTFKRRPFIPRLLQEYSHELVWGVMQKFLVGE</sequence>